<sequence length="188" mass="21079">ACGGKEGGGGGFERWGNSFFLFIIYFYFYFLLFYFFIFFALRVTFDRCCYFCCCCYFIAVESALGLGDRDPGKAGLGGVIFLLIIIMLFFIPLTLVFWLTSRSVGVVGAVHGPEESVSKARMSIARLFGFDPEKANVRERWSWHTQMELAGPFPPVINVSSWIGSAVGGGLKRNIYLRRGGFTMPREA</sequence>
<dbReference type="AlphaFoldDB" id="A0A8E2JQ38"/>
<evidence type="ECO:0000256" key="1">
    <source>
        <dbReference type="SAM" id="Phobius"/>
    </source>
</evidence>
<feature type="non-terminal residue" evidence="2">
    <location>
        <position position="1"/>
    </location>
</feature>
<keyword evidence="1" id="KW-1133">Transmembrane helix</keyword>
<evidence type="ECO:0000313" key="2">
    <source>
        <dbReference type="EMBL" id="OCL04939.1"/>
    </source>
</evidence>
<feature type="transmembrane region" description="Helical" evidence="1">
    <location>
        <begin position="19"/>
        <end position="41"/>
    </location>
</feature>
<keyword evidence="1" id="KW-0812">Transmembrane</keyword>
<dbReference type="Proteomes" id="UP000250140">
    <property type="component" value="Unassembled WGS sequence"/>
</dbReference>
<reference evidence="2 3" key="1">
    <citation type="journal article" date="2016" name="Nat. Commun.">
        <title>Ectomycorrhizal ecology is imprinted in the genome of the dominant symbiotic fungus Cenococcum geophilum.</title>
        <authorList>
            <consortium name="DOE Joint Genome Institute"/>
            <person name="Peter M."/>
            <person name="Kohler A."/>
            <person name="Ohm R.A."/>
            <person name="Kuo A."/>
            <person name="Krutzmann J."/>
            <person name="Morin E."/>
            <person name="Arend M."/>
            <person name="Barry K.W."/>
            <person name="Binder M."/>
            <person name="Choi C."/>
            <person name="Clum A."/>
            <person name="Copeland A."/>
            <person name="Grisel N."/>
            <person name="Haridas S."/>
            <person name="Kipfer T."/>
            <person name="LaButti K."/>
            <person name="Lindquist E."/>
            <person name="Lipzen A."/>
            <person name="Maire R."/>
            <person name="Meier B."/>
            <person name="Mihaltcheva S."/>
            <person name="Molinier V."/>
            <person name="Murat C."/>
            <person name="Poggeler S."/>
            <person name="Quandt C.A."/>
            <person name="Sperisen C."/>
            <person name="Tritt A."/>
            <person name="Tisserant E."/>
            <person name="Crous P.W."/>
            <person name="Henrissat B."/>
            <person name="Nehls U."/>
            <person name="Egli S."/>
            <person name="Spatafora J.W."/>
            <person name="Grigoriev I.V."/>
            <person name="Martin F.M."/>
        </authorList>
    </citation>
    <scope>NUCLEOTIDE SEQUENCE [LARGE SCALE GENOMIC DNA]</scope>
    <source>
        <strain evidence="2 3">CBS 207.34</strain>
    </source>
</reference>
<feature type="transmembrane region" description="Helical" evidence="1">
    <location>
        <begin position="48"/>
        <end position="67"/>
    </location>
</feature>
<name>A0A8E2JQ38_9PEZI</name>
<organism evidence="2 3">
    <name type="scientific">Glonium stellatum</name>
    <dbReference type="NCBI Taxonomy" id="574774"/>
    <lineage>
        <taxon>Eukaryota</taxon>
        <taxon>Fungi</taxon>
        <taxon>Dikarya</taxon>
        <taxon>Ascomycota</taxon>
        <taxon>Pezizomycotina</taxon>
        <taxon>Dothideomycetes</taxon>
        <taxon>Pleosporomycetidae</taxon>
        <taxon>Gloniales</taxon>
        <taxon>Gloniaceae</taxon>
        <taxon>Glonium</taxon>
    </lineage>
</organism>
<feature type="transmembrane region" description="Helical" evidence="1">
    <location>
        <begin position="79"/>
        <end position="99"/>
    </location>
</feature>
<keyword evidence="3" id="KW-1185">Reference proteome</keyword>
<proteinExistence type="predicted"/>
<accession>A0A8E2JQ38</accession>
<protein>
    <submittedName>
        <fullName evidence="2">Uncharacterized protein</fullName>
    </submittedName>
</protein>
<gene>
    <name evidence="2" type="ORF">AOQ84DRAFT_414799</name>
</gene>
<evidence type="ECO:0000313" key="3">
    <source>
        <dbReference type="Proteomes" id="UP000250140"/>
    </source>
</evidence>
<keyword evidence="1" id="KW-0472">Membrane</keyword>
<dbReference type="EMBL" id="KV750406">
    <property type="protein sequence ID" value="OCL04939.1"/>
    <property type="molecule type" value="Genomic_DNA"/>
</dbReference>